<protein>
    <submittedName>
        <fullName evidence="4">Troponin T</fullName>
    </submittedName>
</protein>
<sequence length="345" mass="40649">MSKELQAAKKRHEEEEAAKMLDYEERRRIEREKTEEELRVLKERQQLRKAQRLEEEREFAEKLRQEEEKRRQEEEQRKAKQEEEKQKKEAERRKRQEMMAGSFGAAVRSDQGKNFIISKADKKEKFGNLAQARTAELEAQKAENKKAFLAQITRTRANTSEMLPNDLKERIKRVHAQIVRLEGEKYDLEKRHESQEYDLKELHEREKQVVRNKALKKGLNPDEASASLIPPKINVASKFDRQIDRRSYSDRRNLYENPVIPKAPKLARGTARPPPEWGRHVNEELETIRRNLEPPKYVEQVKVEDARPPVEPKPLVLPGEGDSEDEEQNAGAEEQKETVEEQVCF</sequence>
<dbReference type="PANTHER" id="PTHR11521">
    <property type="entry name" value="TROPONIN T"/>
    <property type="match status" value="1"/>
</dbReference>
<evidence type="ECO:0000256" key="1">
    <source>
        <dbReference type="SAM" id="Coils"/>
    </source>
</evidence>
<feature type="region of interest" description="Disordered" evidence="2">
    <location>
        <begin position="294"/>
        <end position="345"/>
    </location>
</feature>
<evidence type="ECO:0000313" key="3">
    <source>
        <dbReference type="Proteomes" id="UP000046393"/>
    </source>
</evidence>
<dbReference type="Gene3D" id="1.20.5.350">
    <property type="match status" value="1"/>
</dbReference>
<dbReference type="InterPro" id="IPR027707">
    <property type="entry name" value="TNNT"/>
</dbReference>
<proteinExistence type="predicted"/>
<name>A0A0N5AM71_9BILA</name>
<dbReference type="AlphaFoldDB" id="A0A0N5AM71"/>
<dbReference type="GO" id="GO:0006937">
    <property type="term" value="P:regulation of muscle contraction"/>
    <property type="evidence" value="ECO:0007669"/>
    <property type="project" value="InterPro"/>
</dbReference>
<dbReference type="Proteomes" id="UP000046393">
    <property type="component" value="Unplaced"/>
</dbReference>
<feature type="region of interest" description="Disordered" evidence="2">
    <location>
        <begin position="47"/>
        <end position="106"/>
    </location>
</feature>
<dbReference type="GO" id="GO:0006936">
    <property type="term" value="P:muscle contraction"/>
    <property type="evidence" value="ECO:0007669"/>
    <property type="project" value="TreeGrafter"/>
</dbReference>
<dbReference type="STRING" id="451379.A0A0N5AM71"/>
<keyword evidence="3" id="KW-1185">Reference proteome</keyword>
<dbReference type="InterPro" id="IPR038077">
    <property type="entry name" value="Troponin_sf"/>
</dbReference>
<reference evidence="4" key="1">
    <citation type="submission" date="2017-02" db="UniProtKB">
        <authorList>
            <consortium name="WormBaseParasite"/>
        </authorList>
    </citation>
    <scope>IDENTIFICATION</scope>
</reference>
<dbReference type="SUPFAM" id="SSF90250">
    <property type="entry name" value="Troponin coil-coiled subunits"/>
    <property type="match status" value="1"/>
</dbReference>
<feature type="compositionally biased region" description="Basic and acidic residues" evidence="2">
    <location>
        <begin position="47"/>
        <end position="97"/>
    </location>
</feature>
<dbReference type="PANTHER" id="PTHR11521:SF1">
    <property type="entry name" value="TROPONIN T, SKELETAL MUSCLE"/>
    <property type="match status" value="1"/>
</dbReference>
<feature type="region of interest" description="Disordered" evidence="2">
    <location>
        <begin position="1"/>
        <end position="28"/>
    </location>
</feature>
<accession>A0A0N5AM71</accession>
<dbReference type="GO" id="GO:0005523">
    <property type="term" value="F:tropomyosin binding"/>
    <property type="evidence" value="ECO:0007669"/>
    <property type="project" value="TreeGrafter"/>
</dbReference>
<keyword evidence="1" id="KW-0175">Coiled coil</keyword>
<feature type="coiled-coil region" evidence="1">
    <location>
        <begin position="132"/>
        <end position="191"/>
    </location>
</feature>
<dbReference type="GO" id="GO:0045214">
    <property type="term" value="P:sarcomere organization"/>
    <property type="evidence" value="ECO:0007669"/>
    <property type="project" value="TreeGrafter"/>
</dbReference>
<feature type="compositionally biased region" description="Basic and acidic residues" evidence="2">
    <location>
        <begin position="299"/>
        <end position="310"/>
    </location>
</feature>
<dbReference type="WBParaSite" id="SMUV_0000567301-mRNA-1">
    <property type="protein sequence ID" value="SMUV_0000567301-mRNA-1"/>
    <property type="gene ID" value="SMUV_0000567301"/>
</dbReference>
<evidence type="ECO:0000256" key="2">
    <source>
        <dbReference type="SAM" id="MobiDB-lite"/>
    </source>
</evidence>
<evidence type="ECO:0000313" key="4">
    <source>
        <dbReference type="WBParaSite" id="SMUV_0000567301-mRNA-1"/>
    </source>
</evidence>
<organism evidence="3 4">
    <name type="scientific">Syphacia muris</name>
    <dbReference type="NCBI Taxonomy" id="451379"/>
    <lineage>
        <taxon>Eukaryota</taxon>
        <taxon>Metazoa</taxon>
        <taxon>Ecdysozoa</taxon>
        <taxon>Nematoda</taxon>
        <taxon>Chromadorea</taxon>
        <taxon>Rhabditida</taxon>
        <taxon>Spirurina</taxon>
        <taxon>Oxyuridomorpha</taxon>
        <taxon>Oxyuroidea</taxon>
        <taxon>Oxyuridae</taxon>
        <taxon>Syphacia</taxon>
    </lineage>
</organism>
<dbReference type="GO" id="GO:0005861">
    <property type="term" value="C:troponin complex"/>
    <property type="evidence" value="ECO:0007669"/>
    <property type="project" value="InterPro"/>
</dbReference>